<evidence type="ECO:0000256" key="6">
    <source>
        <dbReference type="ARBA" id="ARBA00022553"/>
    </source>
</evidence>
<feature type="compositionally biased region" description="Polar residues" evidence="14">
    <location>
        <begin position="1001"/>
        <end position="1014"/>
    </location>
</feature>
<feature type="compositionally biased region" description="Polar residues" evidence="14">
    <location>
        <begin position="953"/>
        <end position="966"/>
    </location>
</feature>
<feature type="compositionally biased region" description="Basic and acidic residues" evidence="14">
    <location>
        <begin position="1152"/>
        <end position="1180"/>
    </location>
</feature>
<dbReference type="PANTHER" id="PTHR23196">
    <property type="entry name" value="PAX TRANSCRIPTION ACTIVATION DOMAIN INTERACTING PROTEIN"/>
    <property type="match status" value="1"/>
</dbReference>
<feature type="compositionally biased region" description="Polar residues" evidence="14">
    <location>
        <begin position="1489"/>
        <end position="1502"/>
    </location>
</feature>
<dbReference type="Gene3D" id="3.40.50.10190">
    <property type="entry name" value="BRCT domain"/>
    <property type="match status" value="2"/>
</dbReference>
<evidence type="ECO:0000256" key="14">
    <source>
        <dbReference type="SAM" id="MobiDB-lite"/>
    </source>
</evidence>
<keyword evidence="8" id="KW-0227">DNA damage</keyword>
<dbReference type="InterPro" id="IPR008984">
    <property type="entry name" value="SMAD_FHA_dom_sf"/>
</dbReference>
<feature type="compositionally biased region" description="Polar residues" evidence="14">
    <location>
        <begin position="812"/>
        <end position="823"/>
    </location>
</feature>
<feature type="region of interest" description="Disordered" evidence="14">
    <location>
        <begin position="150"/>
        <end position="298"/>
    </location>
</feature>
<feature type="compositionally biased region" description="Polar residues" evidence="14">
    <location>
        <begin position="756"/>
        <end position="767"/>
    </location>
</feature>
<keyword evidence="10" id="KW-0007">Acetylation</keyword>
<evidence type="ECO:0000256" key="11">
    <source>
        <dbReference type="ARBA" id="ARBA00023204"/>
    </source>
</evidence>
<feature type="compositionally biased region" description="Polar residues" evidence="14">
    <location>
        <begin position="1048"/>
        <end position="1059"/>
    </location>
</feature>
<feature type="compositionally biased region" description="Low complexity" evidence="14">
    <location>
        <begin position="1343"/>
        <end position="1359"/>
    </location>
</feature>
<dbReference type="InParanoid" id="A0A3Q1JFK0"/>
<gene>
    <name evidence="17" type="primary">MDC1</name>
</gene>
<dbReference type="Ensembl" id="ENSATET00000030001.3">
    <property type="protein sequence ID" value="ENSATEP00000029554.2"/>
    <property type="gene ID" value="ENSATEG00000020402.3"/>
</dbReference>
<dbReference type="Pfam" id="PF00498">
    <property type="entry name" value="FHA"/>
    <property type="match status" value="1"/>
</dbReference>
<dbReference type="InterPro" id="IPR001357">
    <property type="entry name" value="BRCT_dom"/>
</dbReference>
<feature type="region of interest" description="Disordered" evidence="14">
    <location>
        <begin position="1"/>
        <end position="26"/>
    </location>
</feature>
<dbReference type="CDD" id="cd18441">
    <property type="entry name" value="BRCT_MDC1_rpt2"/>
    <property type="match status" value="1"/>
</dbReference>
<dbReference type="CDD" id="cd22665">
    <property type="entry name" value="FHA_MDC1"/>
    <property type="match status" value="1"/>
</dbReference>
<dbReference type="SUPFAM" id="SSF49879">
    <property type="entry name" value="SMAD/FHA domain"/>
    <property type="match status" value="1"/>
</dbReference>
<dbReference type="Pfam" id="PF16770">
    <property type="entry name" value="RTT107_BRCT_5"/>
    <property type="match status" value="1"/>
</dbReference>
<reference evidence="17" key="2">
    <citation type="submission" date="2025-08" db="UniProtKB">
        <authorList>
            <consortium name="Ensembl"/>
        </authorList>
    </citation>
    <scope>IDENTIFICATION</scope>
</reference>
<dbReference type="GO" id="GO:0005634">
    <property type="term" value="C:nucleus"/>
    <property type="evidence" value="ECO:0007669"/>
    <property type="project" value="UniProtKB-SubCell"/>
</dbReference>
<feature type="compositionally biased region" description="Acidic residues" evidence="14">
    <location>
        <begin position="393"/>
        <end position="402"/>
    </location>
</feature>
<reference evidence="17" key="1">
    <citation type="submission" date="2021-04" db="EMBL/GenBank/DDBJ databases">
        <authorList>
            <consortium name="Wellcome Sanger Institute Data Sharing"/>
        </authorList>
    </citation>
    <scope>NUCLEOTIDE SEQUENCE [LARGE SCALE GENOMIC DNA]</scope>
</reference>
<evidence type="ECO:0000256" key="4">
    <source>
        <dbReference type="ARBA" id="ARBA00022454"/>
    </source>
</evidence>
<comment type="subcellular location">
    <subcellularLocation>
        <location evidence="2">Chromosome</location>
    </subcellularLocation>
    <subcellularLocation>
        <location evidence="1">Nucleus</location>
    </subcellularLocation>
</comment>
<dbReference type="PROSITE" id="PS50006">
    <property type="entry name" value="FHA_DOMAIN"/>
    <property type="match status" value="1"/>
</dbReference>
<keyword evidence="7" id="KW-0677">Repeat</keyword>
<dbReference type="STRING" id="64144.ENSATEP00000029554"/>
<evidence type="ECO:0000256" key="1">
    <source>
        <dbReference type="ARBA" id="ARBA00004123"/>
    </source>
</evidence>
<dbReference type="PROSITE" id="PS50172">
    <property type="entry name" value="BRCT"/>
    <property type="match status" value="1"/>
</dbReference>
<feature type="compositionally biased region" description="Acidic residues" evidence="14">
    <location>
        <begin position="972"/>
        <end position="982"/>
    </location>
</feature>
<keyword evidence="12" id="KW-0539">Nucleus</keyword>
<dbReference type="Gene3D" id="2.60.200.20">
    <property type="match status" value="1"/>
</dbReference>
<evidence type="ECO:0000256" key="3">
    <source>
        <dbReference type="ARBA" id="ARBA00015014"/>
    </source>
</evidence>
<feature type="compositionally biased region" description="Polar residues" evidence="14">
    <location>
        <begin position="150"/>
        <end position="160"/>
    </location>
</feature>
<dbReference type="Proteomes" id="UP000265040">
    <property type="component" value="Chromosome 16"/>
</dbReference>
<feature type="domain" description="BRCT" evidence="16">
    <location>
        <begin position="1547"/>
        <end position="1625"/>
    </location>
</feature>
<feature type="compositionally biased region" description="Basic and acidic residues" evidence="14">
    <location>
        <begin position="1188"/>
        <end position="1339"/>
    </location>
</feature>
<dbReference type="InterPro" id="IPR036420">
    <property type="entry name" value="BRCT_dom_sf"/>
</dbReference>
<accession>A0A3Q1JFK0</accession>
<organism evidence="17 18">
    <name type="scientific">Anabas testudineus</name>
    <name type="common">Climbing perch</name>
    <name type="synonym">Anthias testudineus</name>
    <dbReference type="NCBI Taxonomy" id="64144"/>
    <lineage>
        <taxon>Eukaryota</taxon>
        <taxon>Metazoa</taxon>
        <taxon>Chordata</taxon>
        <taxon>Craniata</taxon>
        <taxon>Vertebrata</taxon>
        <taxon>Euteleostomi</taxon>
        <taxon>Actinopterygii</taxon>
        <taxon>Neopterygii</taxon>
        <taxon>Teleostei</taxon>
        <taxon>Neoteleostei</taxon>
        <taxon>Acanthomorphata</taxon>
        <taxon>Anabantaria</taxon>
        <taxon>Anabantiformes</taxon>
        <taxon>Anabantoidei</taxon>
        <taxon>Anabantidae</taxon>
        <taxon>Anabas</taxon>
    </lineage>
</organism>
<evidence type="ECO:0000256" key="7">
    <source>
        <dbReference type="ARBA" id="ARBA00022737"/>
    </source>
</evidence>
<feature type="compositionally biased region" description="Basic and acidic residues" evidence="14">
    <location>
        <begin position="283"/>
        <end position="298"/>
    </location>
</feature>
<evidence type="ECO:0000256" key="5">
    <source>
        <dbReference type="ARBA" id="ARBA00022499"/>
    </source>
</evidence>
<feature type="compositionally biased region" description="Acidic residues" evidence="14">
    <location>
        <begin position="355"/>
        <end position="365"/>
    </location>
</feature>
<feature type="region of interest" description="Disordered" evidence="14">
    <location>
        <begin position="747"/>
        <end position="1534"/>
    </location>
</feature>
<feature type="compositionally biased region" description="Basic and acidic residues" evidence="14">
    <location>
        <begin position="1132"/>
        <end position="1141"/>
    </location>
</feature>
<dbReference type="PANTHER" id="PTHR23196:SF34">
    <property type="entry name" value="MEDIATOR OF DNA DAMAGE CHECKPOINT PROTEIN 1"/>
    <property type="match status" value="1"/>
</dbReference>
<keyword evidence="18" id="KW-1185">Reference proteome</keyword>
<feature type="compositionally biased region" description="Acidic residues" evidence="14">
    <location>
        <begin position="537"/>
        <end position="548"/>
    </location>
</feature>
<feature type="compositionally biased region" description="Polar residues" evidence="14">
    <location>
        <begin position="191"/>
        <end position="215"/>
    </location>
</feature>
<feature type="compositionally biased region" description="Basic residues" evidence="14">
    <location>
        <begin position="1403"/>
        <end position="1412"/>
    </location>
</feature>
<dbReference type="OrthoDB" id="342264at2759"/>
<feature type="compositionally biased region" description="Basic and acidic residues" evidence="14">
    <location>
        <begin position="768"/>
        <end position="780"/>
    </location>
</feature>
<keyword evidence="4" id="KW-0158">Chromosome</keyword>
<evidence type="ECO:0000256" key="12">
    <source>
        <dbReference type="ARBA" id="ARBA00023242"/>
    </source>
</evidence>
<evidence type="ECO:0000256" key="10">
    <source>
        <dbReference type="ARBA" id="ARBA00022990"/>
    </source>
</evidence>
<feature type="compositionally biased region" description="Low complexity" evidence="14">
    <location>
        <begin position="1450"/>
        <end position="1470"/>
    </location>
</feature>
<dbReference type="SMART" id="SM00292">
    <property type="entry name" value="BRCT"/>
    <property type="match status" value="2"/>
</dbReference>
<evidence type="ECO:0000313" key="17">
    <source>
        <dbReference type="Ensembl" id="ENSATEP00000029554.2"/>
    </source>
</evidence>
<dbReference type="GO" id="GO:0006281">
    <property type="term" value="P:DNA repair"/>
    <property type="evidence" value="ECO:0007669"/>
    <property type="project" value="UniProtKB-KW"/>
</dbReference>
<feature type="region of interest" description="Disordered" evidence="14">
    <location>
        <begin position="1736"/>
        <end position="1756"/>
    </location>
</feature>
<evidence type="ECO:0000256" key="13">
    <source>
        <dbReference type="ARBA" id="ARBA00023306"/>
    </source>
</evidence>
<feature type="compositionally biased region" description="Low complexity" evidence="14">
    <location>
        <begin position="1379"/>
        <end position="1394"/>
    </location>
</feature>
<proteinExistence type="predicted"/>
<evidence type="ECO:0000256" key="2">
    <source>
        <dbReference type="ARBA" id="ARBA00004286"/>
    </source>
</evidence>
<keyword evidence="11" id="KW-0234">DNA repair</keyword>
<dbReference type="CDD" id="cd17744">
    <property type="entry name" value="BRCT_MDC1_rpt1"/>
    <property type="match status" value="1"/>
</dbReference>
<evidence type="ECO:0000259" key="15">
    <source>
        <dbReference type="PROSITE" id="PS50006"/>
    </source>
</evidence>
<name>A0A3Q1JFK0_ANATE</name>
<evidence type="ECO:0000313" key="18">
    <source>
        <dbReference type="Proteomes" id="UP000265040"/>
    </source>
</evidence>
<evidence type="ECO:0000256" key="8">
    <source>
        <dbReference type="ARBA" id="ARBA00022763"/>
    </source>
</evidence>
<evidence type="ECO:0000259" key="16">
    <source>
        <dbReference type="PROSITE" id="PS50172"/>
    </source>
</evidence>
<reference evidence="17" key="3">
    <citation type="submission" date="2025-09" db="UniProtKB">
        <authorList>
            <consortium name="Ensembl"/>
        </authorList>
    </citation>
    <scope>IDENTIFICATION</scope>
</reference>
<feature type="domain" description="FHA" evidence="15">
    <location>
        <begin position="55"/>
        <end position="116"/>
    </location>
</feature>
<feature type="compositionally biased region" description="Polar residues" evidence="14">
    <location>
        <begin position="249"/>
        <end position="258"/>
    </location>
</feature>
<feature type="region of interest" description="Disordered" evidence="14">
    <location>
        <begin position="312"/>
        <end position="483"/>
    </location>
</feature>
<feature type="compositionally biased region" description="Acidic residues" evidence="14">
    <location>
        <begin position="430"/>
        <end position="439"/>
    </location>
</feature>
<feature type="compositionally biased region" description="Basic and acidic residues" evidence="14">
    <location>
        <begin position="890"/>
        <end position="900"/>
    </location>
</feature>
<keyword evidence="6" id="KW-0597">Phosphoprotein</keyword>
<sequence length="1756" mass="194638">IMDATQMISDSILESDEEGYEEKNDNNRGDPLAKLCILKNEHIPETELPLFLGDNVLGRDPNTCTLPLSAPSISKQHATIYISVYRKRDSHREMDIEALVWDLGSMNGTRKGRLKLTPEVRYALSDGDSLVVADIPCQYVSCAVNTVSSQGNMRTPVSRKSSVKARLPDTSEQKGSDTGSKKCVNGGTKARLSQTKTPLKTSCLSFEQTPTQPQGTLVPESDSESEDERQGGGPRMRKTLVSDSDSHKSSPTCSTFLSPINKIVPESEDESPITPSSSTKNRPYRDVSLSKEETEVDMGRQELMQKQALAILDNSEEEQGTEEERLKSDGIESVENGQHVPTKYAPVIPTFNMDSDTDVDGDEEGVASAGPVTLNTNQVKEPPHTGQFHVDSDTDVEEDEEGVASAGPVTLNTNQVKEPPHTGQFHMDSDTDVEEDEEGVASAGPVTLNTNQVKEPPNTGRFHMDSDTDVDEDAPKTVPSSDDIIKPSHVISVIQPEAMNVDSDTYVENDAAGSDAAKSAYTADSVHLVQPNDFCLDSDTDADDEEEMECVKTKSSSKMDASHAGLDVKSIGPDSTPAASHSLHRDSDTDDEAIPPPALSEPMVMFAATESCTTADKDANLDILPDSDTDEEDDSPLVIPIALSTLNVKLEDTQAYADSATGENAPILEATQAYGVNEEPAGCSVMSEKEGQVDLALEATQAYLSETYSDSENETDIKNSSAEAQPLYFPTSSTLAMAETQPVSVFKEEESLATDKPSSSSQQVKSRNQNEKEEGGKDEEVAQLQERLSSEALSIAETQPLQTCQDEESNNEHSVPQMITNAELSAVETQPMVAVEDGESDEDLIPDKRKRKAKPLQLEEEQTQALTDSELSVMETQPVHIGVPEILLSGKEESGKKESDFEPDEEKTPTIINSDLSIVETQPMNNVEESEEEVTIAVSRKRRAKPLLLEETQPLSNSERMSSLETQPMGAYEDEESSDEDLFPGPRKTKAKPLKSEDEQTQPLTNSVVETQPTVMCEDKEISNEELIPGSHKRKANALQMKEEETRSFTNPEVSNVEASVQPEKVTEGQSEPGPSGDTVRVKRGTQKKIKEEDKQAKCSGPLKIQIRGKGKALSNSRGRRGKSRLDEDESEVAKEVEQSKRTTGKKYVNQQKDKEQEERNEHFESKSLIREKHEGRVAEENNVAALRQEESEKMEKEQREAMEEQERLRAENAEKIRLEEEKAEKERKEQEEKSRYEQIKKEKEEQLERERRENEEKEKRGHEKAEREEKEKMMRKEQEEKERLDTEKRELEKRLEREREEQEHKEKLEREERERLEKETDAKEKQVEEKQENKEEGNMLKVPTRAQRAARRTVATQPEQFSTISTSDDVPARRTRSRSNSSNSVSSERSASSINTQESRGRGRGRGRGVKRTSEPQTASARSRRRTVAAETSQQDCNDNSPQERRSRSNSSSSLNTDISSCSAVSQTRGRGGRQRGRGKKTEPDSISPVNSKSDQNSASKPSARGRKSRKAEELSNEDCQQATTTRERQRASAHDYLKNPACLVFPQVLFTGVVDEAGERVLTRLGGSIAKGVADMNCLVTDKVRRTVKFLCALAKGIPIVTTHWLEKSGKAGYFLPPNAFVVKDPEQEKKFSFSLEESLRTASSQPLLQGYEIHFTKSVKPEPVHMKDIISCSGATFLPRMPSSHKPQTVVISCEEDWLLCGPAVSAFVPVVTAEFILTGILQQKLDFQTHTLSAPATNPQPAGGRGRGRKKT</sequence>
<dbReference type="InterPro" id="IPR000253">
    <property type="entry name" value="FHA_dom"/>
</dbReference>
<feature type="region of interest" description="Disordered" evidence="14">
    <location>
        <begin position="537"/>
        <end position="598"/>
    </location>
</feature>
<dbReference type="GeneTree" id="ENSGT00940000161757"/>
<keyword evidence="9" id="KW-0832">Ubl conjugation</keyword>
<dbReference type="SUPFAM" id="SSF52113">
    <property type="entry name" value="BRCT domain"/>
    <property type="match status" value="2"/>
</dbReference>
<dbReference type="GO" id="GO:0005694">
    <property type="term" value="C:chromosome"/>
    <property type="evidence" value="ECO:0007669"/>
    <property type="project" value="UniProtKB-SubCell"/>
</dbReference>
<dbReference type="Pfam" id="PF16589">
    <property type="entry name" value="BRCT_2"/>
    <property type="match status" value="1"/>
</dbReference>
<protein>
    <recommendedName>
        <fullName evidence="3">Mediator of DNA damage checkpoint protein 1</fullName>
    </recommendedName>
</protein>
<feature type="compositionally biased region" description="Polar residues" evidence="14">
    <location>
        <begin position="910"/>
        <end position="927"/>
    </location>
</feature>
<feature type="compositionally biased region" description="Polar residues" evidence="14">
    <location>
        <begin position="1360"/>
        <end position="1369"/>
    </location>
</feature>
<dbReference type="InterPro" id="IPR051579">
    <property type="entry name" value="DDR_Transcriptional_Reg"/>
</dbReference>
<keyword evidence="13" id="KW-0131">Cell cycle</keyword>
<evidence type="ECO:0000256" key="9">
    <source>
        <dbReference type="ARBA" id="ARBA00022843"/>
    </source>
</evidence>
<keyword evidence="5" id="KW-1017">Isopeptide bond</keyword>
<feature type="compositionally biased region" description="Basic and acidic residues" evidence="14">
    <location>
        <begin position="166"/>
        <end position="175"/>
    </location>
</feature>